<evidence type="ECO:0000256" key="3">
    <source>
        <dbReference type="ARBA" id="ARBA00023242"/>
    </source>
</evidence>
<evidence type="ECO:0000256" key="4">
    <source>
        <dbReference type="ARBA" id="ARBA00034497"/>
    </source>
</evidence>
<reference evidence="8" key="1">
    <citation type="submission" date="2006-01" db="EMBL/GenBank/DDBJ databases">
        <authorList>
            <person name="Lindblad-Toh K."/>
            <person name="Mauceli E."/>
            <person name="Grabherr M."/>
            <person name="Chang J.L."/>
            <person name="Lander E.S."/>
        </authorList>
    </citation>
    <scope>NUCLEOTIDE SEQUENCE [LARGE SCALE GENOMIC DNA]</scope>
</reference>
<evidence type="ECO:0000256" key="2">
    <source>
        <dbReference type="ARBA" id="ARBA00022553"/>
    </source>
</evidence>
<dbReference type="OMA" id="NDGCTHE"/>
<dbReference type="SMART" id="SM01177">
    <property type="entry name" value="DUF4210"/>
    <property type="match status" value="1"/>
</dbReference>
<evidence type="ECO:0000256" key="6">
    <source>
        <dbReference type="SAM" id="MobiDB-lite"/>
    </source>
</evidence>
<dbReference type="InterPro" id="IPR051506">
    <property type="entry name" value="ATOS_Transcription_Regulators"/>
</dbReference>
<dbReference type="Pfam" id="PF13915">
    <property type="entry name" value="DUF4210"/>
    <property type="match status" value="1"/>
</dbReference>
<name>G3PKC6_GASAC</name>
<dbReference type="InParanoid" id="G3PKC6"/>
<dbReference type="GO" id="GO:0005634">
    <property type="term" value="C:nucleus"/>
    <property type="evidence" value="ECO:0007669"/>
    <property type="project" value="UniProtKB-SubCell"/>
</dbReference>
<comment type="subcellular location">
    <subcellularLocation>
        <location evidence="1">Nucleus</location>
    </subcellularLocation>
</comment>
<evidence type="ECO:0000259" key="7">
    <source>
        <dbReference type="SMART" id="SM01177"/>
    </source>
</evidence>
<dbReference type="AlphaFoldDB" id="G3PKC6"/>
<dbReference type="eggNOG" id="KOG2306">
    <property type="taxonomic scope" value="Eukaryota"/>
</dbReference>
<protein>
    <recommendedName>
        <fullName evidence="5">Atos homolog protein B</fullName>
    </recommendedName>
</protein>
<evidence type="ECO:0000256" key="5">
    <source>
        <dbReference type="ARBA" id="ARBA00040291"/>
    </source>
</evidence>
<dbReference type="PANTHER" id="PTHR13199:SF12">
    <property type="entry name" value="ATOS HOMOLOG PROTEIN B"/>
    <property type="match status" value="1"/>
</dbReference>
<dbReference type="InterPro" id="IPR025261">
    <property type="entry name" value="Atos-like_cons_dom"/>
</dbReference>
<feature type="region of interest" description="Disordered" evidence="6">
    <location>
        <begin position="10"/>
        <end position="30"/>
    </location>
</feature>
<dbReference type="Bgee" id="ENSGACG00000013665">
    <property type="expression patterns" value="Expressed in heart and 13 other cell types or tissues"/>
</dbReference>
<sequence length="226" mass="25586">RRLKSALRLKSRQLRSGRSTRSSRPSSSISRSLLGNFEESILKGRFSPSGQIEGFTAEIGASGSYCPQHVTLPVQVTYYDISEHSAPSPFLGVISLEPLGKKGYSIPKAGTIQVTLFNPNKTVVKMFLVTYNFSDMPVNHMTFLRHRIFLMPVEEGVEGGRVQERKKILCYLMHLRFQSSKSGKIYLHNDIRLLFSRKSIEVDTGIPYELKSFTEVPRNPKYSPRV</sequence>
<feature type="compositionally biased region" description="Low complexity" evidence="6">
    <location>
        <begin position="16"/>
        <end position="30"/>
    </location>
</feature>
<keyword evidence="2" id="KW-0597">Phosphoprotein</keyword>
<keyword evidence="3" id="KW-0539">Nucleus</keyword>
<proteinExistence type="inferred from homology"/>
<dbReference type="InterPro" id="IPR033473">
    <property type="entry name" value="Atos-like_C"/>
</dbReference>
<dbReference type="Ensembl" id="ENSGACT00000018091.1">
    <property type="protein sequence ID" value="ENSGACP00000018056.1"/>
    <property type="gene ID" value="ENSGACG00000013665.1"/>
</dbReference>
<accession>G3PKC6</accession>
<comment type="similarity">
    <text evidence="4">Belongs to the ATOS family.</text>
</comment>
<evidence type="ECO:0000313" key="8">
    <source>
        <dbReference type="Ensembl" id="ENSGACP00000018056.1"/>
    </source>
</evidence>
<feature type="domain" description="Atos-like conserved" evidence="7">
    <location>
        <begin position="33"/>
        <end position="91"/>
    </location>
</feature>
<evidence type="ECO:0000256" key="1">
    <source>
        <dbReference type="ARBA" id="ARBA00004123"/>
    </source>
</evidence>
<reference evidence="8" key="2">
    <citation type="submission" date="2024-04" db="UniProtKB">
        <authorList>
            <consortium name="Ensembl"/>
        </authorList>
    </citation>
    <scope>IDENTIFICATION</scope>
</reference>
<dbReference type="Pfam" id="PF13889">
    <property type="entry name" value="Chromosome_seg"/>
    <property type="match status" value="1"/>
</dbReference>
<organism evidence="8">
    <name type="scientific">Gasterosteus aculeatus</name>
    <name type="common">Three-spined stickleback</name>
    <dbReference type="NCBI Taxonomy" id="69293"/>
    <lineage>
        <taxon>Eukaryota</taxon>
        <taxon>Metazoa</taxon>
        <taxon>Chordata</taxon>
        <taxon>Craniata</taxon>
        <taxon>Vertebrata</taxon>
        <taxon>Euteleostomi</taxon>
        <taxon>Actinopterygii</taxon>
        <taxon>Neopterygii</taxon>
        <taxon>Teleostei</taxon>
        <taxon>Neoteleostei</taxon>
        <taxon>Acanthomorphata</taxon>
        <taxon>Eupercaria</taxon>
        <taxon>Perciformes</taxon>
        <taxon>Cottioidei</taxon>
        <taxon>Gasterosteales</taxon>
        <taxon>Gasterosteidae</taxon>
        <taxon>Gasterosteus</taxon>
    </lineage>
</organism>
<dbReference type="PANTHER" id="PTHR13199">
    <property type="entry name" value="GH03947P"/>
    <property type="match status" value="1"/>
</dbReference>